<sequence length="59" mass="7220">MKGEYFCWHLSRDVISLFGSYECVNYRSPRSWNISFPRRFLFPRVIFSFPLVIIYLFFA</sequence>
<proteinExistence type="predicted"/>
<feature type="transmembrane region" description="Helical" evidence="1">
    <location>
        <begin position="40"/>
        <end position="58"/>
    </location>
</feature>
<comment type="caution">
    <text evidence="2">The sequence shown here is derived from an EMBL/GenBank/DDBJ whole genome shotgun (WGS) entry which is preliminary data.</text>
</comment>
<organism evidence="2 3">
    <name type="scientific">Kingdonia uniflora</name>
    <dbReference type="NCBI Taxonomy" id="39325"/>
    <lineage>
        <taxon>Eukaryota</taxon>
        <taxon>Viridiplantae</taxon>
        <taxon>Streptophyta</taxon>
        <taxon>Embryophyta</taxon>
        <taxon>Tracheophyta</taxon>
        <taxon>Spermatophyta</taxon>
        <taxon>Magnoliopsida</taxon>
        <taxon>Ranunculales</taxon>
        <taxon>Circaeasteraceae</taxon>
        <taxon>Kingdonia</taxon>
    </lineage>
</organism>
<evidence type="ECO:0000313" key="3">
    <source>
        <dbReference type="Proteomes" id="UP000541444"/>
    </source>
</evidence>
<keyword evidence="1" id="KW-0812">Transmembrane</keyword>
<name>A0A7J7M1B2_9MAGN</name>
<keyword evidence="1" id="KW-0472">Membrane</keyword>
<dbReference type="EMBL" id="JACGCM010001844">
    <property type="protein sequence ID" value="KAF6148632.1"/>
    <property type="molecule type" value="Genomic_DNA"/>
</dbReference>
<reference evidence="2 3" key="1">
    <citation type="journal article" date="2020" name="IScience">
        <title>Genome Sequencing of the Endangered Kingdonia uniflora (Circaeasteraceae, Ranunculales) Reveals Potential Mechanisms of Evolutionary Specialization.</title>
        <authorList>
            <person name="Sun Y."/>
            <person name="Deng T."/>
            <person name="Zhang A."/>
            <person name="Moore M.J."/>
            <person name="Landis J.B."/>
            <person name="Lin N."/>
            <person name="Zhang H."/>
            <person name="Zhang X."/>
            <person name="Huang J."/>
            <person name="Zhang X."/>
            <person name="Sun H."/>
            <person name="Wang H."/>
        </authorList>
    </citation>
    <scope>NUCLEOTIDE SEQUENCE [LARGE SCALE GENOMIC DNA]</scope>
    <source>
        <strain evidence="2">TB1705</strain>
        <tissue evidence="2">Leaf</tissue>
    </source>
</reference>
<accession>A0A7J7M1B2</accession>
<keyword evidence="3" id="KW-1185">Reference proteome</keyword>
<evidence type="ECO:0000256" key="1">
    <source>
        <dbReference type="SAM" id="Phobius"/>
    </source>
</evidence>
<protein>
    <submittedName>
        <fullName evidence="2">Uncharacterized protein</fullName>
    </submittedName>
</protein>
<dbReference type="Proteomes" id="UP000541444">
    <property type="component" value="Unassembled WGS sequence"/>
</dbReference>
<gene>
    <name evidence="2" type="ORF">GIB67_042591</name>
</gene>
<evidence type="ECO:0000313" key="2">
    <source>
        <dbReference type="EMBL" id="KAF6148632.1"/>
    </source>
</evidence>
<dbReference type="AlphaFoldDB" id="A0A7J7M1B2"/>
<keyword evidence="1" id="KW-1133">Transmembrane helix</keyword>